<dbReference type="OrthoDB" id="5653126at2"/>
<evidence type="ECO:0000313" key="3">
    <source>
        <dbReference type="Proteomes" id="UP000291130"/>
    </source>
</evidence>
<dbReference type="EMBL" id="CP035952">
    <property type="protein sequence ID" value="QBF25421.1"/>
    <property type="molecule type" value="Genomic_DNA"/>
</dbReference>
<dbReference type="Pfam" id="PF20178">
    <property type="entry name" value="ToxA_N"/>
    <property type="match status" value="1"/>
</dbReference>
<dbReference type="InterPro" id="IPR046673">
    <property type="entry name" value="ToxA_N"/>
</dbReference>
<protein>
    <submittedName>
        <fullName evidence="2">Membrane-targeted effector domain-containing toxin</fullName>
    </submittedName>
</protein>
<gene>
    <name evidence="2" type="ORF">EXN22_06835</name>
</gene>
<organism evidence="2 3">
    <name type="scientific">Pseudomonas tructae</name>
    <dbReference type="NCBI Taxonomy" id="2518644"/>
    <lineage>
        <taxon>Bacteria</taxon>
        <taxon>Pseudomonadati</taxon>
        <taxon>Pseudomonadota</taxon>
        <taxon>Gammaproteobacteria</taxon>
        <taxon>Pseudomonadales</taxon>
        <taxon>Pseudomonadaceae</taxon>
        <taxon>Pseudomonas</taxon>
    </lineage>
</organism>
<keyword evidence="3" id="KW-1185">Reference proteome</keyword>
<name>A0A411MF47_9PSED</name>
<dbReference type="CDD" id="cd14729">
    <property type="entry name" value="RtxA-like"/>
    <property type="match status" value="1"/>
</dbReference>
<evidence type="ECO:0000259" key="1">
    <source>
        <dbReference type="Pfam" id="PF20178"/>
    </source>
</evidence>
<dbReference type="Proteomes" id="UP000291130">
    <property type="component" value="Chromosome"/>
</dbReference>
<dbReference type="Gene3D" id="3.40.50.11550">
    <property type="match status" value="1"/>
</dbReference>
<reference evidence="2 3" key="1">
    <citation type="submission" date="2019-02" db="EMBL/GenBank/DDBJ databases">
        <title>Complete genome sequence of Pseudomonas sp. SNU WT1 isolated from rainbow trout.</title>
        <authorList>
            <person name="Oh W.T."/>
            <person name="Park S.C."/>
        </authorList>
    </citation>
    <scope>NUCLEOTIDE SEQUENCE [LARGE SCALE GENOMIC DNA]</scope>
    <source>
        <strain evidence="2 3">SNU WT1</strain>
    </source>
</reference>
<feature type="domain" description="Dermonecrotic toxin N-terminal" evidence="1">
    <location>
        <begin position="104"/>
        <end position="360"/>
    </location>
</feature>
<accession>A0A411MF47</accession>
<sequence>MSGHRSTTLEASLCRVSCRSLITGSTCLSDMGRFSWRKGTRLGAGQRSMALHSCIRALMYVPPRLHEGLSQSGLDDCGVPAMNTTLDSNTLQSHLSQFTSQVMRQLPDLHLMAWQAARRILASMKVEGDPDKIYWHRFGNAQSSSTSFTGWEHVGPPEESMTLTELLIRRFRVADQDNADVLHNWGGFYQQGPQAQRYDQHNEVRLSPSALLQALWQVDFASAYRKALQAFWKTSGDDLRTVVRLNILAAGTLACESGQLTRLQLHWVIQALGVERPMALRLRDVAGLRPAQGELSVNCLRFAGHDLVNILWFSHPSGRQILYVPGGAQVFESFQGPEGVYGWLRSRVTDQAARKQLASYGEVVLPAALAQRVARFKRIAQVTDEQLADAVERRAVSGDPCDWLVKQTHTRMAAEADLQLRSNADLRKQLWIGYLRAGLQVATPVATLSWPVALAVILTGVAKLGLNIDQAVNARDPAERQAALVDAIVSGVEIVLNLTLLLPEAIPADEELEAFRAPLEVPPTEPVIPSAQGILTGEQGQYIRLQGVLYRVRYDASLKTWLVVDPRNPFAFYGNFPVRLNAQLRWELIESACLRGGGQCLGSLRSRPLPPGIEVSGEATLSRYHMPPRQRVALATLIKWSNRRLLSEAFYDPDFVFNSDLDDFRRIRGLLTQDASEYIDTLPTLSRSPVPVPDPQVPAGLSFQRLYDDAQGVVIGESHQAISSKYFLIKHMKALARSGVDTLYMEHLLTDLHQGDLDVLYRVGKMTDRLRGYLRDLDEGHATDSTAVYTFYKVVLEATRRSIRIVALDCAASYRLDGLDLQEVLRHKVFSYHASQIIRATRTQPEVGKWVALVGDTHASTYKRVPGLAQLEDVVSVRIVDAGQGQGTQMTIDPGEWYLPSMGRPQGVVRADWRLAIMVREQPFEFHDPSLAPPGVLQP</sequence>
<dbReference type="SUPFAM" id="SSF159501">
    <property type="entry name" value="EreA/ChaN-like"/>
    <property type="match status" value="1"/>
</dbReference>
<proteinExistence type="predicted"/>
<dbReference type="AlphaFoldDB" id="A0A411MF47"/>
<evidence type="ECO:0000313" key="2">
    <source>
        <dbReference type="EMBL" id="QBF25421.1"/>
    </source>
</evidence>
<dbReference type="KEGG" id="ptk:EXN22_06835"/>